<accession>A0AAE3VSB1</accession>
<name>A0AAE3VSB1_9ACTN</name>
<evidence type="ECO:0000313" key="3">
    <source>
        <dbReference type="Proteomes" id="UP001240236"/>
    </source>
</evidence>
<dbReference type="AlphaFoldDB" id="A0AAE3VSB1"/>
<dbReference type="EMBL" id="JAUSUZ010000001">
    <property type="protein sequence ID" value="MDQ0363343.1"/>
    <property type="molecule type" value="Genomic_DNA"/>
</dbReference>
<sequence length="78" mass="7729">MNAAELAAAAEADVLAALATAGDVPVLVEAGHVWHGGRLVADEDAALNLIARGQVREVGTQLQLTAAGHNAYASGGVA</sequence>
<comment type="caution">
    <text evidence="1">The sequence shown here is derived from an EMBL/GenBank/DDBJ whole genome shotgun (WGS) entry which is preliminary data.</text>
</comment>
<protein>
    <submittedName>
        <fullName evidence="1">Uncharacterized protein</fullName>
    </submittedName>
</protein>
<dbReference type="RefSeq" id="WP_307233895.1">
    <property type="nucleotide sequence ID" value="NZ_JAUSUZ010000001.1"/>
</dbReference>
<dbReference type="Proteomes" id="UP001240236">
    <property type="component" value="Unassembled WGS sequence"/>
</dbReference>
<evidence type="ECO:0000313" key="2">
    <source>
        <dbReference type="EMBL" id="MDQ0371665.1"/>
    </source>
</evidence>
<dbReference type="EMBL" id="JAUSUZ010000002">
    <property type="protein sequence ID" value="MDQ0371665.1"/>
    <property type="molecule type" value="Genomic_DNA"/>
</dbReference>
<evidence type="ECO:0000313" key="1">
    <source>
        <dbReference type="EMBL" id="MDQ0363343.1"/>
    </source>
</evidence>
<keyword evidence="3" id="KW-1185">Reference proteome</keyword>
<reference evidence="1 3" key="1">
    <citation type="submission" date="2023-07" db="EMBL/GenBank/DDBJ databases">
        <title>Sequencing the genomes of 1000 actinobacteria strains.</title>
        <authorList>
            <person name="Klenk H.-P."/>
        </authorList>
    </citation>
    <scope>NUCLEOTIDE SEQUENCE [LARGE SCALE GENOMIC DNA]</scope>
    <source>
        <strain evidence="1 3">DSM 44709</strain>
    </source>
</reference>
<proteinExistence type="predicted"/>
<gene>
    <name evidence="1" type="ORF">J2S42_000012</name>
    <name evidence="2" type="ORF">J2S42_008413</name>
</gene>
<organism evidence="1 3">
    <name type="scientific">Catenuloplanes indicus</name>
    <dbReference type="NCBI Taxonomy" id="137267"/>
    <lineage>
        <taxon>Bacteria</taxon>
        <taxon>Bacillati</taxon>
        <taxon>Actinomycetota</taxon>
        <taxon>Actinomycetes</taxon>
        <taxon>Micromonosporales</taxon>
        <taxon>Micromonosporaceae</taxon>
        <taxon>Catenuloplanes</taxon>
    </lineage>
</organism>